<gene>
    <name evidence="6" type="ORF">CTZ24_21225</name>
    <name evidence="5" type="ORF">Q3404_19390</name>
</gene>
<evidence type="ECO:0000256" key="4">
    <source>
        <dbReference type="RuleBase" id="RU003684"/>
    </source>
</evidence>
<dbReference type="PRINTS" id="PR00116">
    <property type="entry name" value="ARGINASE"/>
</dbReference>
<reference evidence="7" key="1">
    <citation type="submission" date="2017-11" db="EMBL/GenBank/DDBJ databases">
        <title>Genome sequence of Pantoea sp. MSR2.</title>
        <authorList>
            <person name="Nascimento F.X."/>
        </authorList>
    </citation>
    <scope>NUCLEOTIDE SEQUENCE [LARGE SCALE GENOMIC DNA]</scope>
    <source>
        <strain evidence="7">MSR2</strain>
        <plasmid evidence="7">pmsr2a</plasmid>
    </source>
</reference>
<geneLocation type="plasmid" evidence="6">
    <name>pMSR2A</name>
</geneLocation>
<dbReference type="SUPFAM" id="SSF52768">
    <property type="entry name" value="Arginase/deacetylase"/>
    <property type="match status" value="1"/>
</dbReference>
<dbReference type="RefSeq" id="WP_208726312.1">
    <property type="nucleotide sequence ID" value="NZ_CP024637.1"/>
</dbReference>
<dbReference type="PANTHER" id="PTHR11358:SF26">
    <property type="entry name" value="GUANIDINO ACID HYDROLASE, MITOCHONDRIAL"/>
    <property type="match status" value="1"/>
</dbReference>
<dbReference type="GO" id="GO:0033389">
    <property type="term" value="P:putrescine biosynthetic process from arginine, via agmatine"/>
    <property type="evidence" value="ECO:0007669"/>
    <property type="project" value="TreeGrafter"/>
</dbReference>
<dbReference type="Gene3D" id="3.40.800.10">
    <property type="entry name" value="Ureohydrolase domain"/>
    <property type="match status" value="1"/>
</dbReference>
<accession>A0AAP9KRE5</accession>
<dbReference type="GO" id="GO:0008783">
    <property type="term" value="F:agmatinase activity"/>
    <property type="evidence" value="ECO:0007669"/>
    <property type="project" value="TreeGrafter"/>
</dbReference>
<dbReference type="PIRSF" id="PIRSF036979">
    <property type="entry name" value="Arginase"/>
    <property type="match status" value="1"/>
</dbReference>
<organism evidence="6 7">
    <name type="scientific">Pantoea phytobeneficialis</name>
    <dbReference type="NCBI Taxonomy" id="2052056"/>
    <lineage>
        <taxon>Bacteria</taxon>
        <taxon>Pseudomonadati</taxon>
        <taxon>Pseudomonadota</taxon>
        <taxon>Gammaproteobacteria</taxon>
        <taxon>Enterobacterales</taxon>
        <taxon>Erwiniaceae</taxon>
        <taxon>Pantoea</taxon>
    </lineage>
</organism>
<protein>
    <submittedName>
        <fullName evidence="5 6">Arginase</fullName>
    </submittedName>
</protein>
<evidence type="ECO:0000256" key="1">
    <source>
        <dbReference type="ARBA" id="ARBA00009227"/>
    </source>
</evidence>
<dbReference type="AlphaFoldDB" id="A0AAP9KRE5"/>
<dbReference type="GO" id="GO:0046872">
    <property type="term" value="F:metal ion binding"/>
    <property type="evidence" value="ECO:0007669"/>
    <property type="project" value="UniProtKB-KW"/>
</dbReference>
<evidence type="ECO:0000313" key="7">
    <source>
        <dbReference type="Proteomes" id="UP000424872"/>
    </source>
</evidence>
<name>A0AAP9KRE5_9GAMM</name>
<dbReference type="InterPro" id="IPR006035">
    <property type="entry name" value="Ureohydrolase"/>
</dbReference>
<reference evidence="6" key="2">
    <citation type="journal article" date="2020" name="Environ. Microbiol.">
        <title>The extreme plant-growth-promoting properties of Pantoea phytobeneficialis MSR2 revealed by functional and genomic analysis.</title>
        <authorList>
            <person name="Nascimento F.X."/>
            <person name="Hernandez A.G."/>
            <person name="Glick B.R."/>
            <person name="Rossi M.J."/>
        </authorList>
    </citation>
    <scope>NUCLEOTIDE SEQUENCE</scope>
    <source>
        <strain evidence="6">MSR2</strain>
    </source>
</reference>
<dbReference type="Proteomes" id="UP000424872">
    <property type="component" value="Plasmid pMSR2A"/>
</dbReference>
<dbReference type="EMBL" id="JAUOOM010000021">
    <property type="protein sequence ID" value="MDO6408736.1"/>
    <property type="molecule type" value="Genomic_DNA"/>
</dbReference>
<geneLocation type="plasmid" evidence="7">
    <name>pmsr2a</name>
</geneLocation>
<dbReference type="InterPro" id="IPR020855">
    <property type="entry name" value="Ureohydrolase_Mn_BS"/>
</dbReference>
<dbReference type="KEGG" id="ppho:CTZ24_21225"/>
<evidence type="ECO:0000313" key="8">
    <source>
        <dbReference type="Proteomes" id="UP001171299"/>
    </source>
</evidence>
<evidence type="ECO:0000256" key="2">
    <source>
        <dbReference type="ARBA" id="ARBA00022723"/>
    </source>
</evidence>
<keyword evidence="6" id="KW-0614">Plasmid</keyword>
<sequence length="295" mass="32251">MTTNTRQFDLWGIPFDGEATLGWPGSRYAPAKVRECARWINMRIQQGKVYCLETDSEMTVGEQLLVDRGDVAVVPSYTLKTFAATRTSVMASIAAGRVPIMIGGDDSLLFPVAQGVHDALPGRIGIIHFDAHLDLMDESDMQGRHSQSSGMRRSLELERIAPTDCIQLCERHFNFPASGKFKHDNDLIHLSAREVLKIGPEETVRRALERVKNADHIFLSFDIDSVDPAYAPGAGAHEPGGITSDQALQMVSMLAPHCAAMAITEVNPTKDVGDMTSTLAAYLAFTFAVYGSQNP</sequence>
<dbReference type="EMBL" id="CP024637">
    <property type="protein sequence ID" value="QGR08984.1"/>
    <property type="molecule type" value="Genomic_DNA"/>
</dbReference>
<proteinExistence type="inferred from homology"/>
<dbReference type="Proteomes" id="UP001171299">
    <property type="component" value="Unassembled WGS sequence"/>
</dbReference>
<dbReference type="PROSITE" id="PS51409">
    <property type="entry name" value="ARGINASE_2"/>
    <property type="match status" value="1"/>
</dbReference>
<dbReference type="InterPro" id="IPR023696">
    <property type="entry name" value="Ureohydrolase_dom_sf"/>
</dbReference>
<evidence type="ECO:0000313" key="5">
    <source>
        <dbReference type="EMBL" id="MDO6408736.1"/>
    </source>
</evidence>
<comment type="similarity">
    <text evidence="1">Belongs to the arginase family. Agmatinase subfamily.</text>
</comment>
<dbReference type="PANTHER" id="PTHR11358">
    <property type="entry name" value="ARGINASE/AGMATINASE"/>
    <property type="match status" value="1"/>
</dbReference>
<evidence type="ECO:0000313" key="6">
    <source>
        <dbReference type="EMBL" id="QGR08984.1"/>
    </source>
</evidence>
<dbReference type="Pfam" id="PF00491">
    <property type="entry name" value="Arginase"/>
    <property type="match status" value="1"/>
</dbReference>
<keyword evidence="2" id="KW-0479">Metal-binding</keyword>
<reference evidence="5" key="3">
    <citation type="submission" date="2023-07" db="EMBL/GenBank/DDBJ databases">
        <title>The extreme plant-growth-promoting properties of Pantoea phytobeneficialis PF55 revealed by functional and genomic analysis.</title>
        <authorList>
            <person name="Nascimento F.X."/>
            <person name="Marcio R.J."/>
        </authorList>
    </citation>
    <scope>NUCLEOTIDE SEQUENCE</scope>
    <source>
        <strain evidence="5">PF55</strain>
    </source>
</reference>
<evidence type="ECO:0000256" key="3">
    <source>
        <dbReference type="ARBA" id="ARBA00022801"/>
    </source>
</evidence>
<keyword evidence="3 4" id="KW-0378">Hydrolase</keyword>
<keyword evidence="8" id="KW-1185">Reference proteome</keyword>
<dbReference type="PROSITE" id="PS01053">
    <property type="entry name" value="ARGINASE_1"/>
    <property type="match status" value="1"/>
</dbReference>